<dbReference type="Pfam" id="PF13424">
    <property type="entry name" value="TPR_12"/>
    <property type="match status" value="3"/>
</dbReference>
<feature type="repeat" description="TPR" evidence="8">
    <location>
        <begin position="718"/>
        <end position="751"/>
    </location>
</feature>
<dbReference type="GO" id="GO:0106274">
    <property type="term" value="F:NAD+-protein-arginine ADP-ribosyltransferase activity"/>
    <property type="evidence" value="ECO:0007669"/>
    <property type="project" value="UniProtKB-EC"/>
</dbReference>
<dbReference type="Proteomes" id="UP000663860">
    <property type="component" value="Unassembled WGS sequence"/>
</dbReference>
<dbReference type="Pfam" id="PF01129">
    <property type="entry name" value="ART"/>
    <property type="match status" value="1"/>
</dbReference>
<reference evidence="11" key="1">
    <citation type="submission" date="2021-02" db="EMBL/GenBank/DDBJ databases">
        <authorList>
            <person name="Nowell W R."/>
        </authorList>
    </citation>
    <scope>NUCLEOTIDE SEQUENCE</scope>
</reference>
<comment type="similarity">
    <text evidence="1 9">Belongs to the Arg-specific ADP-ribosyltransferase family.</text>
</comment>
<evidence type="ECO:0000313" key="11">
    <source>
        <dbReference type="EMBL" id="CAF3879216.1"/>
    </source>
</evidence>
<evidence type="ECO:0000256" key="9">
    <source>
        <dbReference type="RuleBase" id="RU361228"/>
    </source>
</evidence>
<dbReference type="Pfam" id="PF13374">
    <property type="entry name" value="TPR_10"/>
    <property type="match status" value="2"/>
</dbReference>
<keyword evidence="6 8" id="KW-0802">TPR repeat</keyword>
<proteinExistence type="inferred from homology"/>
<dbReference type="PANTHER" id="PTHR45641">
    <property type="entry name" value="TETRATRICOPEPTIDE REPEAT PROTEIN (AFU_ORTHOLOGUE AFUA_6G03870)"/>
    <property type="match status" value="1"/>
</dbReference>
<feature type="repeat" description="TPR" evidence="8">
    <location>
        <begin position="760"/>
        <end position="793"/>
    </location>
</feature>
<sequence length="819" mass="93967">MSELGFKQKTSELSNSFMNINNAAVTSSDAVQPRRRIVQNYSLLWLDECMGETNEDYENILTQLNTITDNVNVFKQRDECIDYLTDAQEDIKSFLVVKDTISEQMMSLINDIPQLRGIYIFNDTKVLPEKSTKKWQKIKSIHTNIEDLWQGLQLGIKQYHQDSIAISLITVNEIISTDNLNRLDPTFMYTQIFKDILLDMEYDKQTIKEFITYCRQNNSGSSTNIDQFENEYYTQSAVWWYTSPSFIYSMLNYALRSMEANTIINMGFFIHDLHQQIQQLHQQQLINYADEPFIVYRGQGLSAANFEKLQKTNGALLSFNNFLSTSREQNISLVFARSASDDVDMIGILFKMLIDPRVKSVPFASIKQMSYYNEEEEILFSMHTVFRVGAIEQMENSNKLYQVELQLTSDDDPQLRILTDWIREEAGSGTGWKRLGKLLFKIGQFNKGEELYNVLLEQTSDESEKAYYYASLGYANNNQGDYEKAIWYYEKTLEICQKTLPSNYPNLATLCNNIGLVYKNMGEYLKALSSYEKALEIFLKTLPLNHPDLATSYNNIGGVYDRMGEYSTAYSYYEKSLAIKEKTLPSNHPDLAQSYNNIGNVYNNMGEYSKALSFYEKALQIQQKTLPSNHPDLAISYGSIGLVYKSMGEHSKALLSLEKALEIQQKTIHSNHPDLAISYNNIGSVYKNMGEYLKALSFYEKDLEICQKTLSSNHPDLATSYSNIGLVCNHMGEYSKALSSHEKALGMREKTLPSNHPDLATSYNNIGSVYYNMKDYSKALSYCERALDILQTTLPPTHPDIKSEKESIEIVKEEIIKNS</sequence>
<evidence type="ECO:0000256" key="2">
    <source>
        <dbReference type="ARBA" id="ARBA00022676"/>
    </source>
</evidence>
<protein>
    <recommendedName>
        <fullName evidence="9">NAD(P)(+)--arginine ADP-ribosyltransferase</fullName>
        <ecNumber evidence="9">2.4.2.31</ecNumber>
    </recommendedName>
    <alternativeName>
        <fullName evidence="9">Mono(ADP-ribosyl)transferase</fullName>
    </alternativeName>
</protein>
<feature type="repeat" description="TPR" evidence="8">
    <location>
        <begin position="676"/>
        <end position="709"/>
    </location>
</feature>
<keyword evidence="3 9" id="KW-0808">Transferase</keyword>
<dbReference type="Proteomes" id="UP000663868">
    <property type="component" value="Unassembled WGS sequence"/>
</dbReference>
<keyword evidence="9" id="KW-0521">NADP</keyword>
<dbReference type="GO" id="GO:0016779">
    <property type="term" value="F:nucleotidyltransferase activity"/>
    <property type="evidence" value="ECO:0007669"/>
    <property type="project" value="UniProtKB-KW"/>
</dbReference>
<dbReference type="EMBL" id="CAJNOE010000019">
    <property type="protein sequence ID" value="CAF0742946.1"/>
    <property type="molecule type" value="Genomic_DNA"/>
</dbReference>
<dbReference type="InterPro" id="IPR000768">
    <property type="entry name" value="ART"/>
</dbReference>
<dbReference type="InterPro" id="IPR011990">
    <property type="entry name" value="TPR-like_helical_dom_sf"/>
</dbReference>
<accession>A0A819GG49</accession>
<dbReference type="Gene3D" id="3.90.176.10">
    <property type="entry name" value="Toxin ADP-ribosyltransferase, Chain A, domain 1"/>
    <property type="match status" value="1"/>
</dbReference>
<evidence type="ECO:0000313" key="10">
    <source>
        <dbReference type="EMBL" id="CAF0742946.1"/>
    </source>
</evidence>
<gene>
    <name evidence="10" type="ORF">IZO911_LOCUS3660</name>
    <name evidence="11" type="ORF">KXQ929_LOCUS21657</name>
</gene>
<evidence type="ECO:0000256" key="4">
    <source>
        <dbReference type="ARBA" id="ARBA00022695"/>
    </source>
</evidence>
<keyword evidence="5" id="KW-0677">Repeat</keyword>
<evidence type="ECO:0000256" key="8">
    <source>
        <dbReference type="PROSITE-ProRule" id="PRU00339"/>
    </source>
</evidence>
<dbReference type="EC" id="2.4.2.31" evidence="9"/>
<keyword evidence="9" id="KW-0520">NAD</keyword>
<evidence type="ECO:0000313" key="12">
    <source>
        <dbReference type="Proteomes" id="UP000663868"/>
    </source>
</evidence>
<evidence type="ECO:0000256" key="3">
    <source>
        <dbReference type="ARBA" id="ARBA00022679"/>
    </source>
</evidence>
<dbReference type="EMBL" id="CAJOBB010001602">
    <property type="protein sequence ID" value="CAF3879216.1"/>
    <property type="molecule type" value="Genomic_DNA"/>
</dbReference>
<organism evidence="11 12">
    <name type="scientific">Adineta steineri</name>
    <dbReference type="NCBI Taxonomy" id="433720"/>
    <lineage>
        <taxon>Eukaryota</taxon>
        <taxon>Metazoa</taxon>
        <taxon>Spiralia</taxon>
        <taxon>Gnathifera</taxon>
        <taxon>Rotifera</taxon>
        <taxon>Eurotatoria</taxon>
        <taxon>Bdelloidea</taxon>
        <taxon>Adinetida</taxon>
        <taxon>Adinetidae</taxon>
        <taxon>Adineta</taxon>
    </lineage>
</organism>
<dbReference type="PANTHER" id="PTHR45641:SF1">
    <property type="entry name" value="AAA+ ATPASE DOMAIN-CONTAINING PROTEIN"/>
    <property type="match status" value="1"/>
</dbReference>
<dbReference type="PROSITE" id="PS51996">
    <property type="entry name" value="TR_MART"/>
    <property type="match status" value="1"/>
</dbReference>
<feature type="repeat" description="TPR" evidence="8">
    <location>
        <begin position="466"/>
        <end position="499"/>
    </location>
</feature>
<feature type="repeat" description="TPR" evidence="8">
    <location>
        <begin position="634"/>
        <end position="667"/>
    </location>
</feature>
<dbReference type="PROSITE" id="PS50293">
    <property type="entry name" value="TPR_REGION"/>
    <property type="match status" value="3"/>
</dbReference>
<dbReference type="SUPFAM" id="SSF48452">
    <property type="entry name" value="TPR-like"/>
    <property type="match status" value="2"/>
</dbReference>
<name>A0A819GG49_9BILA</name>
<evidence type="ECO:0000256" key="7">
    <source>
        <dbReference type="ARBA" id="ARBA00047597"/>
    </source>
</evidence>
<evidence type="ECO:0000256" key="1">
    <source>
        <dbReference type="ARBA" id="ARBA00009558"/>
    </source>
</evidence>
<dbReference type="PRINTS" id="PR00381">
    <property type="entry name" value="KINESINLIGHT"/>
</dbReference>
<dbReference type="SMART" id="SM00028">
    <property type="entry name" value="TPR"/>
    <property type="match status" value="9"/>
</dbReference>
<dbReference type="PROSITE" id="PS50005">
    <property type="entry name" value="TPR"/>
    <property type="match status" value="8"/>
</dbReference>
<comment type="caution">
    <text evidence="11">The sequence shown here is derived from an EMBL/GenBank/DDBJ whole genome shotgun (WGS) entry which is preliminary data.</text>
</comment>
<keyword evidence="4" id="KW-0548">Nucleotidyltransferase</keyword>
<feature type="repeat" description="TPR" evidence="8">
    <location>
        <begin position="550"/>
        <end position="583"/>
    </location>
</feature>
<comment type="catalytic activity">
    <reaction evidence="7 9">
        <text>L-arginyl-[protein] + NAD(+) = N(omega)-(ADP-D-ribosyl)-L-arginyl-[protein] + nicotinamide + H(+)</text>
        <dbReference type="Rhea" id="RHEA:19149"/>
        <dbReference type="Rhea" id="RHEA-COMP:10532"/>
        <dbReference type="Rhea" id="RHEA-COMP:15087"/>
        <dbReference type="ChEBI" id="CHEBI:15378"/>
        <dbReference type="ChEBI" id="CHEBI:17154"/>
        <dbReference type="ChEBI" id="CHEBI:29965"/>
        <dbReference type="ChEBI" id="CHEBI:57540"/>
        <dbReference type="ChEBI" id="CHEBI:142554"/>
        <dbReference type="EC" id="2.4.2.31"/>
    </reaction>
</comment>
<evidence type="ECO:0000256" key="6">
    <source>
        <dbReference type="ARBA" id="ARBA00022803"/>
    </source>
</evidence>
<evidence type="ECO:0000256" key="5">
    <source>
        <dbReference type="ARBA" id="ARBA00022737"/>
    </source>
</evidence>
<keyword evidence="2 9" id="KW-0328">Glycosyltransferase</keyword>
<dbReference type="Gene3D" id="1.25.40.10">
    <property type="entry name" value="Tetratricopeptide repeat domain"/>
    <property type="match status" value="3"/>
</dbReference>
<dbReference type="InterPro" id="IPR019734">
    <property type="entry name" value="TPR_rpt"/>
</dbReference>
<feature type="repeat" description="TPR" evidence="8">
    <location>
        <begin position="592"/>
        <end position="625"/>
    </location>
</feature>
<feature type="repeat" description="TPR" evidence="8">
    <location>
        <begin position="508"/>
        <end position="541"/>
    </location>
</feature>
<dbReference type="SUPFAM" id="SSF56399">
    <property type="entry name" value="ADP-ribosylation"/>
    <property type="match status" value="1"/>
</dbReference>
<dbReference type="AlphaFoldDB" id="A0A819GG49"/>